<accession>A0A0R2L9G9</accession>
<name>A0A0R2L9G9_9LACO</name>
<organism evidence="1 2">
    <name type="scientific">Companilactobacillus kimchiensis</name>
    <dbReference type="NCBI Taxonomy" id="993692"/>
    <lineage>
        <taxon>Bacteria</taxon>
        <taxon>Bacillati</taxon>
        <taxon>Bacillota</taxon>
        <taxon>Bacilli</taxon>
        <taxon>Lactobacillales</taxon>
        <taxon>Lactobacillaceae</taxon>
        <taxon>Companilactobacillus</taxon>
    </lineage>
</organism>
<protein>
    <recommendedName>
        <fullName evidence="3">WxL domain-containing protein</fullName>
    </recommendedName>
</protein>
<reference evidence="1 2" key="1">
    <citation type="journal article" date="2015" name="Genome Announc.">
        <title>Expanding the biotechnology potential of lactobacilli through comparative genomics of 213 strains and associated genera.</title>
        <authorList>
            <person name="Sun Z."/>
            <person name="Harris H.M."/>
            <person name="McCann A."/>
            <person name="Guo C."/>
            <person name="Argimon S."/>
            <person name="Zhang W."/>
            <person name="Yang X."/>
            <person name="Jeffery I.B."/>
            <person name="Cooney J.C."/>
            <person name="Kagawa T.F."/>
            <person name="Liu W."/>
            <person name="Song Y."/>
            <person name="Salvetti E."/>
            <person name="Wrobel A."/>
            <person name="Rasinkangas P."/>
            <person name="Parkhill J."/>
            <person name="Rea M.C."/>
            <person name="O'Sullivan O."/>
            <person name="Ritari J."/>
            <person name="Douillard F.P."/>
            <person name="Paul Ross R."/>
            <person name="Yang R."/>
            <person name="Briner A.E."/>
            <person name="Felis G.E."/>
            <person name="de Vos W.M."/>
            <person name="Barrangou R."/>
            <person name="Klaenhammer T.R."/>
            <person name="Caufield P.W."/>
            <person name="Cui Y."/>
            <person name="Zhang H."/>
            <person name="O'Toole P.W."/>
        </authorList>
    </citation>
    <scope>NUCLEOTIDE SEQUENCE [LARGE SCALE GENOMIC DNA]</scope>
    <source>
        <strain evidence="1 2">DSM 24716</strain>
    </source>
</reference>
<evidence type="ECO:0000313" key="1">
    <source>
        <dbReference type="EMBL" id="KRN98456.1"/>
    </source>
</evidence>
<dbReference type="AlphaFoldDB" id="A0A0R2L9G9"/>
<comment type="caution">
    <text evidence="1">The sequence shown here is derived from an EMBL/GenBank/DDBJ whole genome shotgun (WGS) entry which is preliminary data.</text>
</comment>
<dbReference type="RefSeq" id="WP_057881284.1">
    <property type="nucleotide sequence ID" value="NZ_JQCF01000021.1"/>
</dbReference>
<dbReference type="Gene3D" id="2.60.120.200">
    <property type="match status" value="1"/>
</dbReference>
<dbReference type="OrthoDB" id="2317635at2"/>
<dbReference type="EMBL" id="JQCF01000021">
    <property type="protein sequence ID" value="KRN98456.1"/>
    <property type="molecule type" value="Genomic_DNA"/>
</dbReference>
<dbReference type="SUPFAM" id="SSF49899">
    <property type="entry name" value="Concanavalin A-like lectins/glucanases"/>
    <property type="match status" value="1"/>
</dbReference>
<evidence type="ECO:0000313" key="2">
    <source>
        <dbReference type="Proteomes" id="UP000051006"/>
    </source>
</evidence>
<sequence>MKKIKILIIGLLMIIIAVINGTIALTTVQAVPTKEEVYENAPKGLNLDDFMLVPSSYKYDSGTATIPSSGSKIYDNSKYPTDIIQLISKDSTRPTQIGSLWGNINTDGSGNRTYNYFDLSRKQEVSAWIYNGDSDASGHVIDGFAFVLQNDSLKDQAISRRKGIPVGGETLGVWGTNNSLGIQNSVAIEFDRIANQANTAAGNLDSNNYSTPSGIIGAAQSMSNKHISWNYPGLLNSYTGTDVMIHKRTPSSLTNNIYMSGYDGVSNRPGTTTDDPKDAWRHIKINYTPPAAGTTVGKLEYKFNDKYQDGTDKGINSQDRGSMDIDTSYFNAPDNKVYWGFTAATGSVGGGDKDKVTSGPADVAMVIEKMPAIVDLKSDVVLTDLNNNETSTITTPVETYDGDDLKFEYTLEYTGGISETGEVKTKMALPDSKYVDYAADSDGNIGAIIYTNADGSVTKQVPISASQLEDMVVTVPGATADDPPTEKTIKGLNLTIDTIKTLKNKVSVDIYGKAKSPANDKVAVTKVSSEHTAYQSDNYTGDVMSPAFTINNDALEITNTNDLDQTLTVNDEAFFQGTIKHSKDSIFDEANNLVATIQSYDQSGKPLKTYKDTTTVVKSGATQGNFDISAPLTGLAAGETYTFKVTFSDDSKRVSNTLIYTVKVEENKKLVITKKDFQKYVVVEKGNALALNVNLAYEDGKSNVDSTKIKTYLKIDDGEYTEAGVADEQNAKTIVFGRSIDTSTLTPGEHTLSVYANEQKENSNILEYTFKVVENGLTLTSAKEVINVKNNNPVTLNWNVAYNDEVDDGSQNVAMKVKQNTLQIKNEGDTEFRDFDIYINKPEANDPSFAKPVDNLSKTPSFELNPIRFQGGNSQMGLLKEGRNEIRFSVKSNGLTSNVVTVYVDVPHLTLQLASPTKDLYTTSVQGSILLDYSYDYLEDQEYLTDLTITPTQLLSSYELNGQSSEEIYAVKQDDINDKNFKSRVWLGEFSGLKVGNDYSLKSTIRDPYNRRSAPYEFNLHIVDKYTKLNVDDAEFKDIGPLDKVDSYIHRQGLWNVSVTEVGTKWDLTAQSDGLSSTDYEGYHKDLIFMDANKVVHNLQGGSEIASQDVPIKNQDQTTNLAKDWSDDEGILLVNQKPDLSGEYQGQINWLLKDVPE</sequence>
<gene>
    <name evidence="1" type="ORF">IV57_GL001104</name>
</gene>
<dbReference type="PATRIC" id="fig|993692.3.peg.1121"/>
<dbReference type="Proteomes" id="UP000051006">
    <property type="component" value="Unassembled WGS sequence"/>
</dbReference>
<keyword evidence="2" id="KW-1185">Reference proteome</keyword>
<dbReference type="InterPro" id="IPR013320">
    <property type="entry name" value="ConA-like_dom_sf"/>
</dbReference>
<evidence type="ECO:0008006" key="3">
    <source>
        <dbReference type="Google" id="ProtNLM"/>
    </source>
</evidence>
<dbReference type="STRING" id="993692.IV57_GL001104"/>
<proteinExistence type="predicted"/>